<evidence type="ECO:0000313" key="4">
    <source>
        <dbReference type="Proteomes" id="UP000812966"/>
    </source>
</evidence>
<dbReference type="AlphaFoldDB" id="A0A8K0NPS1"/>
<feature type="domain" description="Integrase core" evidence="2">
    <location>
        <begin position="1"/>
        <end position="153"/>
    </location>
</feature>
<dbReference type="Proteomes" id="UP000812966">
    <property type="component" value="Unassembled WGS sequence"/>
</dbReference>
<comment type="caution">
    <text evidence="3">The sequence shown here is derived from an EMBL/GenBank/DDBJ whole genome shotgun (WGS) entry which is preliminary data.</text>
</comment>
<protein>
    <recommendedName>
        <fullName evidence="2">Integrase core domain-containing protein</fullName>
    </recommendedName>
</protein>
<reference evidence="3" key="1">
    <citation type="submission" date="2020-04" db="EMBL/GenBank/DDBJ databases">
        <title>Analysis of mating type loci in Filobasidium floriforme.</title>
        <authorList>
            <person name="Nowrousian M."/>
        </authorList>
    </citation>
    <scope>NUCLEOTIDE SEQUENCE</scope>
    <source>
        <strain evidence="3">CBS 6242</strain>
    </source>
</reference>
<feature type="region of interest" description="Disordered" evidence="1">
    <location>
        <begin position="181"/>
        <end position="218"/>
    </location>
</feature>
<dbReference type="EMBL" id="JABELV010000525">
    <property type="protein sequence ID" value="KAG7527167.1"/>
    <property type="molecule type" value="Genomic_DNA"/>
</dbReference>
<evidence type="ECO:0000313" key="3">
    <source>
        <dbReference type="EMBL" id="KAG7527167.1"/>
    </source>
</evidence>
<organism evidence="3 4">
    <name type="scientific">Filobasidium floriforme</name>
    <dbReference type="NCBI Taxonomy" id="5210"/>
    <lineage>
        <taxon>Eukaryota</taxon>
        <taxon>Fungi</taxon>
        <taxon>Dikarya</taxon>
        <taxon>Basidiomycota</taxon>
        <taxon>Agaricomycotina</taxon>
        <taxon>Tremellomycetes</taxon>
        <taxon>Filobasidiales</taxon>
        <taxon>Filobasidiaceae</taxon>
        <taxon>Filobasidium</taxon>
    </lineage>
</organism>
<keyword evidence="4" id="KW-1185">Reference proteome</keyword>
<proteinExistence type="predicted"/>
<evidence type="ECO:0000259" key="2">
    <source>
        <dbReference type="Pfam" id="PF24764"/>
    </source>
</evidence>
<feature type="compositionally biased region" description="Basic and acidic residues" evidence="1">
    <location>
        <begin position="209"/>
        <end position="218"/>
    </location>
</feature>
<dbReference type="InterPro" id="IPR058913">
    <property type="entry name" value="Integrase_dom_put"/>
</dbReference>
<dbReference type="PANTHER" id="PTHR46791">
    <property type="entry name" value="EXPRESSED PROTEIN"/>
    <property type="match status" value="1"/>
</dbReference>
<sequence>MHASDNNRAETVERLFLNATQQWGWPQRVRVDYGKENNGIWQQMINIRDTIRAPFIRGKSTSNTPIERHWKDVGEKFTQKYSRTFAHLEWSHDLDADDPIDIFCLHHCFLPLLNLTISTHILAHNQHKSSTKGEKHWSPNKKWLDGNLRAQQRGMNLHLFPQDFQPGDLDNEGFIDEVVEGEEEGEHGEGEVEARPSVTTWRSEQQLADQDRPPKDTDPYVQVERYHENLPPLLQDEGFRAAMQVHFPPPSQHEPLNMAPDVDVEDNIFDTTQYLAVREWVRDSLLLEGQR</sequence>
<accession>A0A8K0NPS1</accession>
<name>A0A8K0NPS1_9TREE</name>
<dbReference type="PANTHER" id="PTHR46791:SF7">
    <property type="entry name" value="INTEGRASE CATALYTIC DOMAIN-CONTAINING PROTEIN"/>
    <property type="match status" value="1"/>
</dbReference>
<dbReference type="Pfam" id="PF24764">
    <property type="entry name" value="rva_4"/>
    <property type="match status" value="1"/>
</dbReference>
<gene>
    <name evidence="3" type="ORF">FFLO_07205</name>
</gene>
<feature type="compositionally biased region" description="Polar residues" evidence="1">
    <location>
        <begin position="197"/>
        <end position="208"/>
    </location>
</feature>
<evidence type="ECO:0000256" key="1">
    <source>
        <dbReference type="SAM" id="MobiDB-lite"/>
    </source>
</evidence>